<evidence type="ECO:0000256" key="1">
    <source>
        <dbReference type="SAM" id="Coils"/>
    </source>
</evidence>
<dbReference type="OrthoDB" id="299109at2759"/>
<organism evidence="2 3">
    <name type="scientific">Paramecium octaurelia</name>
    <dbReference type="NCBI Taxonomy" id="43137"/>
    <lineage>
        <taxon>Eukaryota</taxon>
        <taxon>Sar</taxon>
        <taxon>Alveolata</taxon>
        <taxon>Ciliophora</taxon>
        <taxon>Intramacronucleata</taxon>
        <taxon>Oligohymenophorea</taxon>
        <taxon>Peniculida</taxon>
        <taxon>Parameciidae</taxon>
        <taxon>Paramecium</taxon>
    </lineage>
</organism>
<dbReference type="AlphaFoldDB" id="A0A8S1YCM1"/>
<proteinExistence type="predicted"/>
<protein>
    <submittedName>
        <fullName evidence="2">Uncharacterized protein</fullName>
    </submittedName>
</protein>
<dbReference type="OMA" id="IQCIEPD"/>
<evidence type="ECO:0000313" key="2">
    <source>
        <dbReference type="EMBL" id="CAD8210537.1"/>
    </source>
</evidence>
<evidence type="ECO:0000313" key="3">
    <source>
        <dbReference type="Proteomes" id="UP000683925"/>
    </source>
</evidence>
<comment type="caution">
    <text evidence="2">The sequence shown here is derived from an EMBL/GenBank/DDBJ whole genome shotgun (WGS) entry which is preliminary data.</text>
</comment>
<keyword evidence="1" id="KW-0175">Coiled coil</keyword>
<name>A0A8S1YCM1_PAROT</name>
<keyword evidence="3" id="KW-1185">Reference proteome</keyword>
<accession>A0A8S1YCM1</accession>
<sequence length="275" mass="31947">MREFNANKKRSGSIQCIEPDILINDNGKSRRKSCTCTQCGKDSEFQIRFHDVQISQLPETSNNNELIIQSEQEIKKLESLLNRLKTCQEDLEKFDLQTKKRRKSCHCSECGSLTQYELKNESIPLLKINSLNDFKIQIKVHQFVSNTNMKTKSQFFRNFKQQNPSLMYQFSHQTSKTTTRLLKQSKLKLSNLEMRLSLTPQLINSPMSDQSTPKQQSRMKSFDHTLNGANLNPYLGFRKKFLSPPKNQVPKLPPIAHKVSNDILNLKKSLIRKRN</sequence>
<feature type="coiled-coil region" evidence="1">
    <location>
        <begin position="67"/>
        <end position="97"/>
    </location>
</feature>
<gene>
    <name evidence="2" type="ORF">POCTA_138.1.T1510068</name>
</gene>
<dbReference type="Proteomes" id="UP000683925">
    <property type="component" value="Unassembled WGS sequence"/>
</dbReference>
<reference evidence="2" key="1">
    <citation type="submission" date="2021-01" db="EMBL/GenBank/DDBJ databases">
        <authorList>
            <consortium name="Genoscope - CEA"/>
            <person name="William W."/>
        </authorList>
    </citation>
    <scope>NUCLEOTIDE SEQUENCE</scope>
</reference>
<dbReference type="EMBL" id="CAJJDP010000153">
    <property type="protein sequence ID" value="CAD8210537.1"/>
    <property type="molecule type" value="Genomic_DNA"/>
</dbReference>